<dbReference type="Gene3D" id="3.30.560.10">
    <property type="entry name" value="Glucose Oxidase, domain 3"/>
    <property type="match status" value="1"/>
</dbReference>
<evidence type="ECO:0000256" key="2">
    <source>
        <dbReference type="ARBA" id="ARBA00010790"/>
    </source>
</evidence>
<feature type="domain" description="Glucose-methanol-choline oxidoreductase N-terminal" evidence="8">
    <location>
        <begin position="116"/>
        <end position="139"/>
    </location>
</feature>
<dbReference type="Pfam" id="PF05199">
    <property type="entry name" value="GMC_oxred_C"/>
    <property type="match status" value="1"/>
</dbReference>
<dbReference type="OrthoDB" id="269227at2759"/>
<dbReference type="KEGG" id="hir:HETIRDRAFT_103692"/>
<dbReference type="GO" id="GO:0016614">
    <property type="term" value="F:oxidoreductase activity, acting on CH-OH group of donors"/>
    <property type="evidence" value="ECO:0007669"/>
    <property type="project" value="InterPro"/>
</dbReference>
<dbReference type="GO" id="GO:0050660">
    <property type="term" value="F:flavin adenine dinucleotide binding"/>
    <property type="evidence" value="ECO:0007669"/>
    <property type="project" value="InterPro"/>
</dbReference>
<reference evidence="10 11" key="1">
    <citation type="journal article" date="2012" name="New Phytol.">
        <title>Insight into trade-off between wood decay and parasitism from the genome of a fungal forest pathogen.</title>
        <authorList>
            <person name="Olson A."/>
            <person name="Aerts A."/>
            <person name="Asiegbu F."/>
            <person name="Belbahri L."/>
            <person name="Bouzid O."/>
            <person name="Broberg A."/>
            <person name="Canback B."/>
            <person name="Coutinho P.M."/>
            <person name="Cullen D."/>
            <person name="Dalman K."/>
            <person name="Deflorio G."/>
            <person name="van Diepen L.T."/>
            <person name="Dunand C."/>
            <person name="Duplessis S."/>
            <person name="Durling M."/>
            <person name="Gonthier P."/>
            <person name="Grimwood J."/>
            <person name="Fossdal C.G."/>
            <person name="Hansson D."/>
            <person name="Henrissat B."/>
            <person name="Hietala A."/>
            <person name="Himmelstrand K."/>
            <person name="Hoffmeister D."/>
            <person name="Hogberg N."/>
            <person name="James T.Y."/>
            <person name="Karlsson M."/>
            <person name="Kohler A."/>
            <person name="Kues U."/>
            <person name="Lee Y.H."/>
            <person name="Lin Y.C."/>
            <person name="Lind M."/>
            <person name="Lindquist E."/>
            <person name="Lombard V."/>
            <person name="Lucas S."/>
            <person name="Lunden K."/>
            <person name="Morin E."/>
            <person name="Murat C."/>
            <person name="Park J."/>
            <person name="Raffaello T."/>
            <person name="Rouze P."/>
            <person name="Salamov A."/>
            <person name="Schmutz J."/>
            <person name="Solheim H."/>
            <person name="Stahlberg J."/>
            <person name="Velez H."/>
            <person name="de Vries R.P."/>
            <person name="Wiebenga A."/>
            <person name="Woodward S."/>
            <person name="Yakovlev I."/>
            <person name="Garbelotto M."/>
            <person name="Martin F."/>
            <person name="Grigoriev I.V."/>
            <person name="Stenlid J."/>
        </authorList>
    </citation>
    <scope>NUCLEOTIDE SEQUENCE [LARGE SCALE GENOMIC DNA]</scope>
    <source>
        <strain evidence="10 11">TC 32-1</strain>
    </source>
</reference>
<dbReference type="HOGENOM" id="CLU_002865_6_3_1"/>
<organism evidence="10 11">
    <name type="scientific">Heterobasidion irregulare (strain TC 32-1)</name>
    <dbReference type="NCBI Taxonomy" id="747525"/>
    <lineage>
        <taxon>Eukaryota</taxon>
        <taxon>Fungi</taxon>
        <taxon>Dikarya</taxon>
        <taxon>Basidiomycota</taxon>
        <taxon>Agaricomycotina</taxon>
        <taxon>Agaricomycetes</taxon>
        <taxon>Russulales</taxon>
        <taxon>Bondarzewiaceae</taxon>
        <taxon>Heterobasidion</taxon>
        <taxon>Heterobasidion annosum species complex</taxon>
    </lineage>
</organism>
<dbReference type="InParanoid" id="W4K1I8"/>
<dbReference type="Proteomes" id="UP000030671">
    <property type="component" value="Unassembled WGS sequence"/>
</dbReference>
<evidence type="ECO:0000259" key="9">
    <source>
        <dbReference type="PROSITE" id="PS00624"/>
    </source>
</evidence>
<dbReference type="Gene3D" id="3.50.50.60">
    <property type="entry name" value="FAD/NAD(P)-binding domain"/>
    <property type="match status" value="1"/>
</dbReference>
<dbReference type="InterPro" id="IPR007867">
    <property type="entry name" value="GMC_OxRtase_C"/>
</dbReference>
<dbReference type="Pfam" id="PF00732">
    <property type="entry name" value="GMC_oxred_N"/>
    <property type="match status" value="1"/>
</dbReference>
<keyword evidence="11" id="KW-1185">Reference proteome</keyword>
<gene>
    <name evidence="10" type="primary">aao5</name>
    <name evidence="10" type="ORF">HETIRDRAFT_103692</name>
</gene>
<feature type="binding site" evidence="5">
    <location>
        <position position="266"/>
    </location>
    <ligand>
        <name>FAD</name>
        <dbReference type="ChEBI" id="CHEBI:57692"/>
    </ligand>
</feature>
<dbReference type="PROSITE" id="PS00623">
    <property type="entry name" value="GMC_OXRED_1"/>
    <property type="match status" value="1"/>
</dbReference>
<dbReference type="SUPFAM" id="SSF54373">
    <property type="entry name" value="FAD-linked reductases, C-terminal domain"/>
    <property type="match status" value="1"/>
</dbReference>
<dbReference type="eggNOG" id="KOG1238">
    <property type="taxonomic scope" value="Eukaryota"/>
</dbReference>
<dbReference type="PANTHER" id="PTHR11552">
    <property type="entry name" value="GLUCOSE-METHANOL-CHOLINE GMC OXIDOREDUCTASE"/>
    <property type="match status" value="1"/>
</dbReference>
<dbReference type="RefSeq" id="XP_009548251.1">
    <property type="nucleotide sequence ID" value="XM_009549956.1"/>
</dbReference>
<dbReference type="InterPro" id="IPR000172">
    <property type="entry name" value="GMC_OxRdtase_N"/>
</dbReference>
<feature type="signal peptide" evidence="7">
    <location>
        <begin position="1"/>
        <end position="24"/>
    </location>
</feature>
<comment type="cofactor">
    <cofactor evidence="1 5">
        <name>FAD</name>
        <dbReference type="ChEBI" id="CHEBI:57692"/>
    </cofactor>
</comment>
<proteinExistence type="inferred from homology"/>
<sequence length="637" mass="68920">MKSHWRSLLTAVLLVTLVPNVVRARILKDPTEVVRNKYDFIVIGGGTAGLVIANRLSEIPQNTVLVIEAGISNEGIEDAIVPLFGPDLTPDKAWDWNYTVTPQSALNNRTFPYPRGRLLGGSSSVNYVVYNKGSSDDFDRWANVTGDQGWSWNALQPYMKKNERLTPPSDGHNTTGQFIPEAHGFDGTLLTSLPGFPTPIDSRILNATTQVPGYPFNADMNQGNELGIGWVFSSIGNSKRSSSATAYLGPSVAARPNLDVLIQTQVIKLSSTGRKGGKPVFTRVEFSQGPQDPTFALTAQKEVILSAGSIGTPQLLLLSGIGDPAELKQSGIKALVDLPDVGKNMGDHALLPNQFYVNSNETWEARRDPVVFQSQLSEYNQTGQGPLVDTICNHIGWLRVPDDSGIWHNATDTSAGPTAPHYELVFANGFVGVIQPTPDTGSFFTIISNLVSPASRGQLTLRSSSPWDYPLIDPGFLTAPIDLMILREAYKSARTFIAAPAFDGYIIGPYGTAGASSDDEIDAYIRNFTTSVWHPVGTAAMSATSSKNGVTKPDLLVKGVYGLRVVDASVMRCTSLLSALRTLSNPPGGKEVPMSNPQARRNEWYTGTGLEKYLNIPVSLYLCHNDISSHLIPNDEA</sequence>
<feature type="binding site" evidence="5">
    <location>
        <begin position="126"/>
        <end position="129"/>
    </location>
    <ligand>
        <name>FAD</name>
        <dbReference type="ChEBI" id="CHEBI:57692"/>
    </ligand>
</feature>
<dbReference type="SUPFAM" id="SSF51905">
    <property type="entry name" value="FAD/NAD(P)-binding domain"/>
    <property type="match status" value="1"/>
</dbReference>
<evidence type="ECO:0000256" key="6">
    <source>
        <dbReference type="RuleBase" id="RU003968"/>
    </source>
</evidence>
<dbReference type="AlphaFoldDB" id="W4K1I8"/>
<protein>
    <submittedName>
        <fullName evidence="10">Aryl-alcohol oxidase5</fullName>
    </submittedName>
</protein>
<dbReference type="PROSITE" id="PS00624">
    <property type="entry name" value="GMC_OXRED_2"/>
    <property type="match status" value="1"/>
</dbReference>
<evidence type="ECO:0000256" key="5">
    <source>
        <dbReference type="PIRSR" id="PIRSR000137-2"/>
    </source>
</evidence>
<keyword evidence="7" id="KW-0732">Signal</keyword>
<evidence type="ECO:0000313" key="10">
    <source>
        <dbReference type="EMBL" id="ETW79688.1"/>
    </source>
</evidence>
<evidence type="ECO:0000259" key="8">
    <source>
        <dbReference type="PROSITE" id="PS00623"/>
    </source>
</evidence>
<feature type="domain" description="Glucose-methanol-choline oxidoreductase N-terminal" evidence="9">
    <location>
        <begin position="308"/>
        <end position="322"/>
    </location>
</feature>
<dbReference type="EMBL" id="KI925460">
    <property type="protein sequence ID" value="ETW79688.1"/>
    <property type="molecule type" value="Genomic_DNA"/>
</dbReference>
<dbReference type="GeneID" id="20665924"/>
<evidence type="ECO:0000256" key="1">
    <source>
        <dbReference type="ARBA" id="ARBA00001974"/>
    </source>
</evidence>
<feature type="chain" id="PRO_5004844252" evidence="7">
    <location>
        <begin position="25"/>
        <end position="637"/>
    </location>
</feature>
<dbReference type="InterPro" id="IPR036188">
    <property type="entry name" value="FAD/NAD-bd_sf"/>
</dbReference>
<feature type="binding site" evidence="5">
    <location>
        <begin position="533"/>
        <end position="534"/>
    </location>
    <ligand>
        <name>FAD</name>
        <dbReference type="ChEBI" id="CHEBI:57692"/>
    </ligand>
</feature>
<evidence type="ECO:0000256" key="7">
    <source>
        <dbReference type="SAM" id="SignalP"/>
    </source>
</evidence>
<evidence type="ECO:0000256" key="4">
    <source>
        <dbReference type="ARBA" id="ARBA00022827"/>
    </source>
</evidence>
<comment type="similarity">
    <text evidence="2 6">Belongs to the GMC oxidoreductase family.</text>
</comment>
<name>W4K1I8_HETIT</name>
<dbReference type="PANTHER" id="PTHR11552:SF147">
    <property type="entry name" value="CHOLINE DEHYDROGENASE, MITOCHONDRIAL"/>
    <property type="match status" value="1"/>
</dbReference>
<dbReference type="PIRSF" id="PIRSF000137">
    <property type="entry name" value="Alcohol_oxidase"/>
    <property type="match status" value="1"/>
</dbReference>
<accession>W4K1I8</accession>
<evidence type="ECO:0000313" key="11">
    <source>
        <dbReference type="Proteomes" id="UP000030671"/>
    </source>
</evidence>
<dbReference type="InterPro" id="IPR012132">
    <property type="entry name" value="GMC_OxRdtase"/>
</dbReference>
<evidence type="ECO:0000256" key="3">
    <source>
        <dbReference type="ARBA" id="ARBA00022630"/>
    </source>
</evidence>
<keyword evidence="3 6" id="KW-0285">Flavoprotein</keyword>
<keyword evidence="4 5" id="KW-0274">FAD</keyword>